<feature type="region of interest" description="Disordered" evidence="1">
    <location>
        <begin position="73"/>
        <end position="94"/>
    </location>
</feature>
<dbReference type="AlphaFoldDB" id="A0A0K8RFJ8"/>
<dbReference type="SUPFAM" id="SSF50814">
    <property type="entry name" value="Lipocalins"/>
    <property type="match status" value="1"/>
</dbReference>
<dbReference type="EMBL" id="GADI01004549">
    <property type="protein sequence ID" value="JAA69259.1"/>
    <property type="molecule type" value="mRNA"/>
</dbReference>
<dbReference type="Gene3D" id="2.40.128.20">
    <property type="match status" value="1"/>
</dbReference>
<protein>
    <submittedName>
        <fullName evidence="2">Putative salivary lipocalin</fullName>
    </submittedName>
</protein>
<evidence type="ECO:0000256" key="1">
    <source>
        <dbReference type="SAM" id="MobiDB-lite"/>
    </source>
</evidence>
<accession>A0A0K8RFJ8</accession>
<evidence type="ECO:0000313" key="2">
    <source>
        <dbReference type="EMBL" id="JAA69259.1"/>
    </source>
</evidence>
<proteinExistence type="evidence at transcript level"/>
<feature type="compositionally biased region" description="Low complexity" evidence="1">
    <location>
        <begin position="80"/>
        <end position="94"/>
    </location>
</feature>
<sequence>MNMLNTKITKNQLARNNLYNPLFLFFVESFKACELWVYESAVDKELSCCDFVFALLCSRGYKQITYDSKRCNHKGTDLNADATASTTSADSSTQ</sequence>
<organism evidence="2">
    <name type="scientific">Ixodes ricinus</name>
    <name type="common">Common tick</name>
    <name type="synonym">Acarus ricinus</name>
    <dbReference type="NCBI Taxonomy" id="34613"/>
    <lineage>
        <taxon>Eukaryota</taxon>
        <taxon>Metazoa</taxon>
        <taxon>Ecdysozoa</taxon>
        <taxon>Arthropoda</taxon>
        <taxon>Chelicerata</taxon>
        <taxon>Arachnida</taxon>
        <taxon>Acari</taxon>
        <taxon>Parasitiformes</taxon>
        <taxon>Ixodida</taxon>
        <taxon>Ixodoidea</taxon>
        <taxon>Ixodidae</taxon>
        <taxon>Ixodinae</taxon>
        <taxon>Ixodes</taxon>
    </lineage>
</organism>
<dbReference type="InterPro" id="IPR012674">
    <property type="entry name" value="Calycin"/>
</dbReference>
<name>A0A0K8RFJ8_IXORI</name>
<reference evidence="2" key="1">
    <citation type="submission" date="2012-12" db="EMBL/GenBank/DDBJ databases">
        <title>Identification and characterization of a phenylalanine ammonia-lyase gene family in Isatis indigotica Fort.</title>
        <authorList>
            <person name="Liu Q."/>
            <person name="Chen J."/>
            <person name="Zhou X."/>
            <person name="Di P."/>
            <person name="Xiao Y."/>
            <person name="Xuan H."/>
            <person name="Zhang L."/>
            <person name="Chen W."/>
        </authorList>
    </citation>
    <scope>NUCLEOTIDE SEQUENCE</scope>
    <source>
        <tissue evidence="2">Salivary gland</tissue>
    </source>
</reference>